<name>A0AAU7UD82_9DEIO</name>
<dbReference type="Pfam" id="PF06803">
    <property type="entry name" value="DUF1232"/>
    <property type="match status" value="1"/>
</dbReference>
<keyword evidence="2 5" id="KW-0812">Transmembrane</keyword>
<evidence type="ECO:0000256" key="1">
    <source>
        <dbReference type="ARBA" id="ARBA00004127"/>
    </source>
</evidence>
<feature type="transmembrane region" description="Helical" evidence="5">
    <location>
        <begin position="111"/>
        <end position="132"/>
    </location>
</feature>
<gene>
    <name evidence="7" type="ORF">ABOD76_09395</name>
</gene>
<dbReference type="EMBL" id="CP158299">
    <property type="protein sequence ID" value="XBV86505.1"/>
    <property type="molecule type" value="Genomic_DNA"/>
</dbReference>
<evidence type="ECO:0000256" key="5">
    <source>
        <dbReference type="SAM" id="Phobius"/>
    </source>
</evidence>
<evidence type="ECO:0000256" key="4">
    <source>
        <dbReference type="ARBA" id="ARBA00023136"/>
    </source>
</evidence>
<sequence length="138" mass="15091">MNKPSRLSPGRLSLTRLLPGRLGSVWRDALALLLAVRDRRTPPQARLIAVLALVYAVSPVDLLPDNIPILGLGDDLLIVPGLLALAARTLPGDVLTRSRLQADRFARHRRWLVPVILGSVLLLSLLLTYGAYHLLTSL</sequence>
<accession>A0AAU7UD82</accession>
<proteinExistence type="predicted"/>
<dbReference type="KEGG" id="dsc:ABOD76_09395"/>
<reference evidence="7" key="1">
    <citation type="submission" date="2024-06" db="EMBL/GenBank/DDBJ databases">
        <title>Draft Genome Sequence of Deinococcus sonorensis Type Strain KR-87, a Biofilm Producing Representative of the Genus Deinococcus.</title>
        <authorList>
            <person name="Boren L.S."/>
            <person name="Grosso R.A."/>
            <person name="Hugenberg-Cox A.N."/>
            <person name="Hill J.T.E."/>
            <person name="Albert C.M."/>
            <person name="Tuohy J.M."/>
        </authorList>
    </citation>
    <scope>NUCLEOTIDE SEQUENCE</scope>
    <source>
        <strain evidence="7">KR-87</strain>
    </source>
</reference>
<evidence type="ECO:0000256" key="2">
    <source>
        <dbReference type="ARBA" id="ARBA00022692"/>
    </source>
</evidence>
<keyword evidence="4 5" id="KW-0472">Membrane</keyword>
<comment type="subcellular location">
    <subcellularLocation>
        <location evidence="1">Endomembrane system</location>
        <topology evidence="1">Multi-pass membrane protein</topology>
    </subcellularLocation>
</comment>
<feature type="domain" description="DUF1232" evidence="6">
    <location>
        <begin position="45"/>
        <end position="80"/>
    </location>
</feature>
<dbReference type="GO" id="GO:0012505">
    <property type="term" value="C:endomembrane system"/>
    <property type="evidence" value="ECO:0007669"/>
    <property type="project" value="UniProtKB-SubCell"/>
</dbReference>
<dbReference type="AlphaFoldDB" id="A0AAU7UD82"/>
<protein>
    <submittedName>
        <fullName evidence="7">YkvA family protein</fullName>
    </submittedName>
</protein>
<dbReference type="RefSeq" id="WP_350244575.1">
    <property type="nucleotide sequence ID" value="NZ_CP158299.1"/>
</dbReference>
<keyword evidence="3 5" id="KW-1133">Transmembrane helix</keyword>
<evidence type="ECO:0000256" key="3">
    <source>
        <dbReference type="ARBA" id="ARBA00022989"/>
    </source>
</evidence>
<organism evidence="7">
    <name type="scientific">Deinococcus sonorensis KR-87</name>
    <dbReference type="NCBI Taxonomy" id="694439"/>
    <lineage>
        <taxon>Bacteria</taxon>
        <taxon>Thermotogati</taxon>
        <taxon>Deinococcota</taxon>
        <taxon>Deinococci</taxon>
        <taxon>Deinococcales</taxon>
        <taxon>Deinococcaceae</taxon>
        <taxon>Deinococcus</taxon>
    </lineage>
</organism>
<evidence type="ECO:0000313" key="7">
    <source>
        <dbReference type="EMBL" id="XBV86505.1"/>
    </source>
</evidence>
<dbReference type="InterPro" id="IPR010652">
    <property type="entry name" value="DUF1232"/>
</dbReference>
<evidence type="ECO:0000259" key="6">
    <source>
        <dbReference type="Pfam" id="PF06803"/>
    </source>
</evidence>